<feature type="domain" description="Alpha/beta hydrolase fold-3" evidence="2">
    <location>
        <begin position="75"/>
        <end position="279"/>
    </location>
</feature>
<reference evidence="3 4" key="1">
    <citation type="submission" date="2018-02" db="EMBL/GenBank/DDBJ databases">
        <title>Genomic Encyclopedia of Archaeal and Bacterial Type Strains, Phase II (KMG-II): from individual species to whole genera.</title>
        <authorList>
            <person name="Goeker M."/>
        </authorList>
    </citation>
    <scope>NUCLEOTIDE SEQUENCE [LARGE SCALE GENOMIC DNA]</scope>
    <source>
        <strain evidence="3 4">DSM 3808</strain>
    </source>
</reference>
<evidence type="ECO:0000313" key="4">
    <source>
        <dbReference type="Proteomes" id="UP000237749"/>
    </source>
</evidence>
<sequence>MRRKKVSVMGNLVRDMMQNVMETSFKQPFQSGELRKNPVEPAWVCPAGYEYEIIEKCDLKMEYLRPVGVVTGRVILQLHGGGYIGPMKNIYRRFAVRYSKISYGGDVLTPDYRVAPEDPYPAALQDAVSAYQWLLQEKGYAPENIVIAGDSAGGGLGLALGLYLKDNHLPLPGGFLTMSAWTDLTNSGESYQANYELDPLFGNSTHNMLYDSAYIGEADPMEPYISPLFGDFSGFPPVLMQVGNYEILLSDTLLVGQKLKKAGVKCRISVFEGMFHVFQMGLDLIPESREAWEEAEEFLRVIYHINVKPEGKVVRKVKTGQKRSARDITGFLIAMMKKELNG</sequence>
<proteinExistence type="predicted"/>
<organism evidence="3 4">
    <name type="scientific">Lacrimispora xylanisolvens</name>
    <dbReference type="NCBI Taxonomy" id="384636"/>
    <lineage>
        <taxon>Bacteria</taxon>
        <taxon>Bacillati</taxon>
        <taxon>Bacillota</taxon>
        <taxon>Clostridia</taxon>
        <taxon>Lachnospirales</taxon>
        <taxon>Lachnospiraceae</taxon>
        <taxon>Lacrimispora</taxon>
    </lineage>
</organism>
<name>A0A2S6HWV4_9FIRM</name>
<dbReference type="PANTHER" id="PTHR48081">
    <property type="entry name" value="AB HYDROLASE SUPERFAMILY PROTEIN C4A8.06C"/>
    <property type="match status" value="1"/>
</dbReference>
<dbReference type="SUPFAM" id="SSF53474">
    <property type="entry name" value="alpha/beta-Hydrolases"/>
    <property type="match status" value="1"/>
</dbReference>
<comment type="caution">
    <text evidence="3">The sequence shown here is derived from an EMBL/GenBank/DDBJ whole genome shotgun (WGS) entry which is preliminary data.</text>
</comment>
<gene>
    <name evidence="3" type="ORF">BXY41_102180</name>
</gene>
<accession>A0A2S6HWV4</accession>
<evidence type="ECO:0000259" key="2">
    <source>
        <dbReference type="Pfam" id="PF07859"/>
    </source>
</evidence>
<dbReference type="Proteomes" id="UP000237749">
    <property type="component" value="Unassembled WGS sequence"/>
</dbReference>
<dbReference type="Pfam" id="PF07859">
    <property type="entry name" value="Abhydrolase_3"/>
    <property type="match status" value="1"/>
</dbReference>
<dbReference type="InterPro" id="IPR050300">
    <property type="entry name" value="GDXG_lipolytic_enzyme"/>
</dbReference>
<dbReference type="InterPro" id="IPR029058">
    <property type="entry name" value="AB_hydrolase_fold"/>
</dbReference>
<evidence type="ECO:0000313" key="3">
    <source>
        <dbReference type="EMBL" id="PPK82491.1"/>
    </source>
</evidence>
<dbReference type="AlphaFoldDB" id="A0A2S6HWV4"/>
<keyword evidence="1" id="KW-0378">Hydrolase</keyword>
<dbReference type="OrthoDB" id="9777975at2"/>
<keyword evidence="4" id="KW-1185">Reference proteome</keyword>
<dbReference type="GO" id="GO:0016787">
    <property type="term" value="F:hydrolase activity"/>
    <property type="evidence" value="ECO:0007669"/>
    <property type="project" value="UniProtKB-KW"/>
</dbReference>
<dbReference type="EMBL" id="PTJA01000002">
    <property type="protein sequence ID" value="PPK82491.1"/>
    <property type="molecule type" value="Genomic_DNA"/>
</dbReference>
<protein>
    <submittedName>
        <fullName evidence="3">Acetyl esterase/lipase</fullName>
    </submittedName>
</protein>
<dbReference type="PANTHER" id="PTHR48081:SF8">
    <property type="entry name" value="ALPHA_BETA HYDROLASE FOLD-3 DOMAIN-CONTAINING PROTEIN-RELATED"/>
    <property type="match status" value="1"/>
</dbReference>
<dbReference type="RefSeq" id="WP_104434994.1">
    <property type="nucleotide sequence ID" value="NZ_PTJA01000002.1"/>
</dbReference>
<dbReference type="InterPro" id="IPR013094">
    <property type="entry name" value="AB_hydrolase_3"/>
</dbReference>
<dbReference type="Gene3D" id="3.40.50.1820">
    <property type="entry name" value="alpha/beta hydrolase"/>
    <property type="match status" value="1"/>
</dbReference>
<evidence type="ECO:0000256" key="1">
    <source>
        <dbReference type="ARBA" id="ARBA00022801"/>
    </source>
</evidence>